<reference evidence="3 4" key="1">
    <citation type="submission" date="2018-08" db="EMBL/GenBank/DDBJ databases">
        <title>A genome reference for cultivated species of the human gut microbiota.</title>
        <authorList>
            <person name="Zou Y."/>
            <person name="Xue W."/>
            <person name="Luo G."/>
        </authorList>
    </citation>
    <scope>NUCLEOTIDE SEQUENCE [LARGE SCALE GENOMIC DNA]</scope>
    <source>
        <strain evidence="3 4">AF04-15</strain>
    </source>
</reference>
<gene>
    <name evidence="3" type="ORF">DWV29_04195</name>
</gene>
<dbReference type="OrthoDB" id="186173at2"/>
<proteinExistence type="predicted"/>
<organism evidence="3 4">
    <name type="scientific">Enterocloster asparagiformis</name>
    <dbReference type="NCBI Taxonomy" id="333367"/>
    <lineage>
        <taxon>Bacteria</taxon>
        <taxon>Bacillati</taxon>
        <taxon>Bacillota</taxon>
        <taxon>Clostridia</taxon>
        <taxon>Lachnospirales</taxon>
        <taxon>Lachnospiraceae</taxon>
        <taxon>Enterocloster</taxon>
    </lineage>
</organism>
<dbReference type="InterPro" id="IPR024534">
    <property type="entry name" value="JetD_C"/>
</dbReference>
<name>A0A413FJK8_9FIRM</name>
<accession>A0A413FJK8</accession>
<protein>
    <submittedName>
        <fullName evidence="3">DUF2399 domain-containing protein</fullName>
    </submittedName>
</protein>
<feature type="region of interest" description="Disordered" evidence="1">
    <location>
        <begin position="1"/>
        <end position="22"/>
    </location>
</feature>
<dbReference type="AlphaFoldDB" id="A0A413FJK8"/>
<evidence type="ECO:0000313" key="4">
    <source>
        <dbReference type="Proteomes" id="UP000283880"/>
    </source>
</evidence>
<evidence type="ECO:0000313" key="3">
    <source>
        <dbReference type="EMBL" id="RGX32000.1"/>
    </source>
</evidence>
<comment type="caution">
    <text evidence="3">The sequence shown here is derived from an EMBL/GenBank/DDBJ whole genome shotgun (WGS) entry which is preliminary data.</text>
</comment>
<dbReference type="RefSeq" id="WP_117777106.1">
    <property type="nucleotide sequence ID" value="NZ_BAABXR010000002.1"/>
</dbReference>
<evidence type="ECO:0000256" key="1">
    <source>
        <dbReference type="SAM" id="MobiDB-lite"/>
    </source>
</evidence>
<evidence type="ECO:0000259" key="2">
    <source>
        <dbReference type="Pfam" id="PF09983"/>
    </source>
</evidence>
<dbReference type="EMBL" id="QSBM01000002">
    <property type="protein sequence ID" value="RGX32000.1"/>
    <property type="molecule type" value="Genomic_DNA"/>
</dbReference>
<feature type="domain" description="Wadjet protein JetD C-terminal" evidence="2">
    <location>
        <begin position="277"/>
        <end position="411"/>
    </location>
</feature>
<dbReference type="Pfam" id="PF09983">
    <property type="entry name" value="JetD_C"/>
    <property type="match status" value="1"/>
</dbReference>
<dbReference type="Proteomes" id="UP000283880">
    <property type="component" value="Unassembled WGS sequence"/>
</dbReference>
<sequence>MSRETNQSQSRKRSKGSSESRSGKMTLLEWILKQNNTPGWRTGVSSGERHPQITQEAIEAVGKRELLEQAAVLEGSGLIAVDWREMRNDIARIHYRLEDVGRMYEMAGIPDPREALARAGSLVRQYRACLENEDFKPFYDKLLEQIGKGSLPEYVENEDFFRALNAVADNRESLWETQFSARVFGNAKYFGKNLRKPVLRKLCRYGSAVEDGMEEDEVFAEYGIMSYSQQLECKGPLLVDTPDREGKRRLASGENFPLGMVLNARTLAAASPVGLPGVRRMITIENKANYESMEYSGDTLYIYCHGFFSPKERRFLRRAEELAGPETEFLHWSDMDYGGIRIFRFMKEKVFARVKPFHMDAGSFERYRLAGAGIPLEEKKRQKLLALDVPELEELKACILQYGLEIEQENLLEGRQETHV</sequence>